<dbReference type="EMBL" id="MU839000">
    <property type="protein sequence ID" value="KAK1770367.1"/>
    <property type="molecule type" value="Genomic_DNA"/>
</dbReference>
<dbReference type="InterPro" id="IPR036396">
    <property type="entry name" value="Cyt_P450_sf"/>
</dbReference>
<dbReference type="Pfam" id="PF00067">
    <property type="entry name" value="p450"/>
    <property type="match status" value="1"/>
</dbReference>
<evidence type="ECO:0000256" key="3">
    <source>
        <dbReference type="ARBA" id="ARBA00022723"/>
    </source>
</evidence>
<dbReference type="InterPro" id="IPR017972">
    <property type="entry name" value="Cyt_P450_CS"/>
</dbReference>
<dbReference type="GO" id="GO:0016705">
    <property type="term" value="F:oxidoreductase activity, acting on paired donors, with incorporation or reduction of molecular oxygen"/>
    <property type="evidence" value="ECO:0007669"/>
    <property type="project" value="InterPro"/>
</dbReference>
<dbReference type="GO" id="GO:0004497">
    <property type="term" value="F:monooxygenase activity"/>
    <property type="evidence" value="ECO:0007669"/>
    <property type="project" value="UniProtKB-KW"/>
</dbReference>
<gene>
    <name evidence="9" type="ORF">QBC33DRAFT_263633</name>
</gene>
<evidence type="ECO:0000313" key="9">
    <source>
        <dbReference type="EMBL" id="KAK1770367.1"/>
    </source>
</evidence>
<accession>A0AAJ0FJV9</accession>
<evidence type="ECO:0000256" key="8">
    <source>
        <dbReference type="RuleBase" id="RU000461"/>
    </source>
</evidence>
<comment type="cofactor">
    <cofactor evidence="1 7">
        <name>heme</name>
        <dbReference type="ChEBI" id="CHEBI:30413"/>
    </cofactor>
</comment>
<dbReference type="SUPFAM" id="SSF48264">
    <property type="entry name" value="Cytochrome P450"/>
    <property type="match status" value="1"/>
</dbReference>
<proteinExistence type="inferred from homology"/>
<keyword evidence="3 7" id="KW-0479">Metal-binding</keyword>
<comment type="similarity">
    <text evidence="2 8">Belongs to the cytochrome P450 family.</text>
</comment>
<dbReference type="PANTHER" id="PTHR46206">
    <property type="entry name" value="CYTOCHROME P450"/>
    <property type="match status" value="1"/>
</dbReference>
<evidence type="ECO:0000256" key="7">
    <source>
        <dbReference type="PIRSR" id="PIRSR602403-1"/>
    </source>
</evidence>
<dbReference type="CDD" id="cd11041">
    <property type="entry name" value="CYP503A1-like"/>
    <property type="match status" value="1"/>
</dbReference>
<feature type="binding site" description="axial binding residue" evidence="7">
    <location>
        <position position="467"/>
    </location>
    <ligand>
        <name>heme</name>
        <dbReference type="ChEBI" id="CHEBI:30413"/>
    </ligand>
    <ligandPart>
        <name>Fe</name>
        <dbReference type="ChEBI" id="CHEBI:18248"/>
    </ligandPart>
</feature>
<evidence type="ECO:0000256" key="4">
    <source>
        <dbReference type="ARBA" id="ARBA00023002"/>
    </source>
</evidence>
<organism evidence="9 10">
    <name type="scientific">Phialemonium atrogriseum</name>
    <dbReference type="NCBI Taxonomy" id="1093897"/>
    <lineage>
        <taxon>Eukaryota</taxon>
        <taxon>Fungi</taxon>
        <taxon>Dikarya</taxon>
        <taxon>Ascomycota</taxon>
        <taxon>Pezizomycotina</taxon>
        <taxon>Sordariomycetes</taxon>
        <taxon>Sordariomycetidae</taxon>
        <taxon>Cephalothecales</taxon>
        <taxon>Cephalothecaceae</taxon>
        <taxon>Phialemonium</taxon>
    </lineage>
</organism>
<dbReference type="AlphaFoldDB" id="A0AAJ0FJV9"/>
<protein>
    <submittedName>
        <fullName evidence="9">Cytochrome P450</fullName>
    </submittedName>
</protein>
<dbReference type="RefSeq" id="XP_060286580.1">
    <property type="nucleotide sequence ID" value="XM_060423119.1"/>
</dbReference>
<evidence type="ECO:0000256" key="6">
    <source>
        <dbReference type="ARBA" id="ARBA00023033"/>
    </source>
</evidence>
<dbReference type="GO" id="GO:0005506">
    <property type="term" value="F:iron ion binding"/>
    <property type="evidence" value="ECO:0007669"/>
    <property type="project" value="InterPro"/>
</dbReference>
<reference evidence="9" key="1">
    <citation type="submission" date="2023-06" db="EMBL/GenBank/DDBJ databases">
        <title>Genome-scale phylogeny and comparative genomics of the fungal order Sordariales.</title>
        <authorList>
            <consortium name="Lawrence Berkeley National Laboratory"/>
            <person name="Hensen N."/>
            <person name="Bonometti L."/>
            <person name="Westerberg I."/>
            <person name="Brannstrom I.O."/>
            <person name="Guillou S."/>
            <person name="Cros-Aarteil S."/>
            <person name="Calhoun S."/>
            <person name="Haridas S."/>
            <person name="Kuo A."/>
            <person name="Mondo S."/>
            <person name="Pangilinan J."/>
            <person name="Riley R."/>
            <person name="Labutti K."/>
            <person name="Andreopoulos B."/>
            <person name="Lipzen A."/>
            <person name="Chen C."/>
            <person name="Yanf M."/>
            <person name="Daum C."/>
            <person name="Ng V."/>
            <person name="Clum A."/>
            <person name="Steindorff A."/>
            <person name="Ohm R."/>
            <person name="Martin F."/>
            <person name="Silar P."/>
            <person name="Natvig D."/>
            <person name="Lalanne C."/>
            <person name="Gautier V."/>
            <person name="Ament-Velasquez S.L."/>
            <person name="Kruys A."/>
            <person name="Hutchinson M.I."/>
            <person name="Powell A.J."/>
            <person name="Barry K."/>
            <person name="Miller A.N."/>
            <person name="Grigoriev I.V."/>
            <person name="Debuchy R."/>
            <person name="Gladieux P."/>
            <person name="Thoren M.H."/>
            <person name="Johannesson H."/>
        </authorList>
    </citation>
    <scope>NUCLEOTIDE SEQUENCE</scope>
    <source>
        <strain evidence="9">8032-3</strain>
    </source>
</reference>
<dbReference type="GO" id="GO:0020037">
    <property type="term" value="F:heme binding"/>
    <property type="evidence" value="ECO:0007669"/>
    <property type="project" value="InterPro"/>
</dbReference>
<evidence type="ECO:0000313" key="10">
    <source>
        <dbReference type="Proteomes" id="UP001244011"/>
    </source>
</evidence>
<comment type="caution">
    <text evidence="9">The sequence shown here is derived from an EMBL/GenBank/DDBJ whole genome shotgun (WGS) entry which is preliminary data.</text>
</comment>
<dbReference type="GeneID" id="85306306"/>
<dbReference type="PRINTS" id="PR00465">
    <property type="entry name" value="EP450IV"/>
</dbReference>
<keyword evidence="7 8" id="KW-0349">Heme</keyword>
<dbReference type="Gene3D" id="1.10.630.10">
    <property type="entry name" value="Cytochrome P450"/>
    <property type="match status" value="1"/>
</dbReference>
<dbReference type="Proteomes" id="UP001244011">
    <property type="component" value="Unassembled WGS sequence"/>
</dbReference>
<evidence type="ECO:0000256" key="2">
    <source>
        <dbReference type="ARBA" id="ARBA00010617"/>
    </source>
</evidence>
<name>A0AAJ0FJV9_9PEZI</name>
<dbReference type="PROSITE" id="PS00086">
    <property type="entry name" value="CYTOCHROME_P450"/>
    <property type="match status" value="1"/>
</dbReference>
<keyword evidence="4 8" id="KW-0560">Oxidoreductase</keyword>
<evidence type="ECO:0000256" key="1">
    <source>
        <dbReference type="ARBA" id="ARBA00001971"/>
    </source>
</evidence>
<dbReference type="InterPro" id="IPR001128">
    <property type="entry name" value="Cyt_P450"/>
</dbReference>
<evidence type="ECO:0000256" key="5">
    <source>
        <dbReference type="ARBA" id="ARBA00023004"/>
    </source>
</evidence>
<dbReference type="InterPro" id="IPR002403">
    <property type="entry name" value="Cyt_P450_E_grp-IV"/>
</dbReference>
<keyword evidence="5 7" id="KW-0408">Iron</keyword>
<keyword evidence="10" id="KW-1185">Reference proteome</keyword>
<keyword evidence="6 8" id="KW-0503">Monooxygenase</keyword>
<sequence length="528" mass="60110">MSANTTFSFGGYNIFRQEAVNPHPESHVLVRSSHASYYVAILCILSLVYLFHPFGRASGVDVPFYKAGKSKWIFDAENLVRDSYNKFYDRVYKIKATEGVQVLIPPKFLGELKSLPEDVLSATEAVREAMLSKYTGFCPGHNGPLLSTLIRTKLSANLARLAPRLRGELEYIMTTEISDCEDWTPVKLQPFTLRAVARMTGYVFVGPAVNRNEKWMDTSVNYAIHVFIAAVKLQFFPEWMRPIVQYLVSDLRSIDRDITQAKSILRPIIEQRLRDMESPGFEENKPDDFIQWLLDTLPEEDKVDIQTQTELQLILSAAAIHTTTNLAAECLFDLAAHTEWQEELREEAFEVLENNDGWAKRESMGQLKKMDSFIKEAQRLGGNVTAFIRKVIKPIDLSDGTHLPPGTKLLTPLAGISRDERLYRDADRFDALRFYRMRQRSPEDANRHQFTSIGDTNMHFGAGKHACPGRFFAGNSIKMILAHVLLNYDLRLKDGEERPRPVIMMMSKTPNPEGQVLFRRRRPAGSAA</sequence>